<dbReference type="EMBL" id="KN827580">
    <property type="protein sequence ID" value="KIK76270.1"/>
    <property type="molecule type" value="Genomic_DNA"/>
</dbReference>
<feature type="domain" description="XPG-I" evidence="3">
    <location>
        <begin position="242"/>
        <end position="313"/>
    </location>
</feature>
<protein>
    <recommendedName>
        <fullName evidence="7">XPG-I domain-containing protein</fullName>
    </recommendedName>
</protein>
<dbReference type="PANTHER" id="PTHR11081">
    <property type="entry name" value="FLAP ENDONUCLEASE FAMILY MEMBER"/>
    <property type="match status" value="1"/>
</dbReference>
<evidence type="ECO:0000259" key="3">
    <source>
        <dbReference type="SMART" id="SM00484"/>
    </source>
</evidence>
<dbReference type="CDD" id="cd09870">
    <property type="entry name" value="PIN_YEN1"/>
    <property type="match status" value="1"/>
</dbReference>
<accession>A0A0D0DF44</accession>
<dbReference type="SUPFAM" id="SSF88723">
    <property type="entry name" value="PIN domain-like"/>
    <property type="match status" value="1"/>
</dbReference>
<dbReference type="Proteomes" id="UP000054538">
    <property type="component" value="Unassembled WGS sequence"/>
</dbReference>
<feature type="domain" description="XPG N-terminal" evidence="4">
    <location>
        <begin position="121"/>
        <end position="228"/>
    </location>
</feature>
<keyword evidence="2" id="KW-0378">Hydrolase</keyword>
<dbReference type="GO" id="GO:0017108">
    <property type="term" value="F:5'-flap endonuclease activity"/>
    <property type="evidence" value="ECO:0007669"/>
    <property type="project" value="TreeGrafter"/>
</dbReference>
<reference evidence="5 6" key="1">
    <citation type="submission" date="2014-04" db="EMBL/GenBank/DDBJ databases">
        <authorList>
            <consortium name="DOE Joint Genome Institute"/>
            <person name="Kuo A."/>
            <person name="Kohler A."/>
            <person name="Jargeat P."/>
            <person name="Nagy L.G."/>
            <person name="Floudas D."/>
            <person name="Copeland A."/>
            <person name="Barry K.W."/>
            <person name="Cichocki N."/>
            <person name="Veneault-Fourrey C."/>
            <person name="LaButti K."/>
            <person name="Lindquist E.A."/>
            <person name="Lipzen A."/>
            <person name="Lundell T."/>
            <person name="Morin E."/>
            <person name="Murat C."/>
            <person name="Sun H."/>
            <person name="Tunlid A."/>
            <person name="Henrissat B."/>
            <person name="Grigoriev I.V."/>
            <person name="Hibbett D.S."/>
            <person name="Martin F."/>
            <person name="Nordberg H.P."/>
            <person name="Cantor M.N."/>
            <person name="Hua S.X."/>
        </authorList>
    </citation>
    <scope>NUCLEOTIDE SEQUENCE [LARGE SCALE GENOMIC DNA]</scope>
    <source>
        <strain evidence="5 6">Ve08.2h10</strain>
    </source>
</reference>
<organism evidence="5 6">
    <name type="scientific">Paxillus rubicundulus Ve08.2h10</name>
    <dbReference type="NCBI Taxonomy" id="930991"/>
    <lineage>
        <taxon>Eukaryota</taxon>
        <taxon>Fungi</taxon>
        <taxon>Dikarya</taxon>
        <taxon>Basidiomycota</taxon>
        <taxon>Agaricomycotina</taxon>
        <taxon>Agaricomycetes</taxon>
        <taxon>Agaricomycetidae</taxon>
        <taxon>Boletales</taxon>
        <taxon>Paxilineae</taxon>
        <taxon>Paxillaceae</taxon>
        <taxon>Paxillus</taxon>
    </lineage>
</organism>
<dbReference type="OrthoDB" id="2678758at2759"/>
<dbReference type="Gene3D" id="3.40.50.1010">
    <property type="entry name" value="5'-nuclease"/>
    <property type="match status" value="2"/>
</dbReference>
<dbReference type="Pfam" id="PF00752">
    <property type="entry name" value="XPG_N"/>
    <property type="match status" value="1"/>
</dbReference>
<evidence type="ECO:0000259" key="4">
    <source>
        <dbReference type="SMART" id="SM00485"/>
    </source>
</evidence>
<evidence type="ECO:0000313" key="5">
    <source>
        <dbReference type="EMBL" id="KIK76270.1"/>
    </source>
</evidence>
<keyword evidence="1" id="KW-0540">Nuclease</keyword>
<dbReference type="HOGENOM" id="CLU_007575_3_1_1"/>
<dbReference type="InterPro" id="IPR029060">
    <property type="entry name" value="PIN-like_dom_sf"/>
</dbReference>
<dbReference type="InterPro" id="IPR006085">
    <property type="entry name" value="XPG_DNA_repair_N"/>
</dbReference>
<dbReference type="SMART" id="SM00485">
    <property type="entry name" value="XPGN"/>
    <property type="match status" value="1"/>
</dbReference>
<dbReference type="InterPro" id="IPR006084">
    <property type="entry name" value="XPG/Rad2"/>
</dbReference>
<keyword evidence="6" id="KW-1185">Reference proteome</keyword>
<evidence type="ECO:0000256" key="2">
    <source>
        <dbReference type="ARBA" id="ARBA00022801"/>
    </source>
</evidence>
<dbReference type="GO" id="GO:0006281">
    <property type="term" value="P:DNA repair"/>
    <property type="evidence" value="ECO:0007669"/>
    <property type="project" value="UniProtKB-ARBA"/>
</dbReference>
<evidence type="ECO:0000313" key="6">
    <source>
        <dbReference type="Proteomes" id="UP000054538"/>
    </source>
</evidence>
<sequence>MQPQRQVFAFKQGARPYPTGIAVQGQEARLRLRCPKYVIISSIDALSAICRLQVPTSMRSHTPLVETPVYLSESLHLSEVANYWRQGVVMNYCGHALQHDHWQGVPLCRACHQLPSQSSDMGIQGLWPILSRAAEKRSLVEYAANEGFHPRNGPNGGLKLLTIGVDASTWMHSVCSVFRYNHAGSGPCPELRTLFYRLAAVLAMPVHAFFVFDGHGRPSVKRGKRTNGGPHWLSRGFQELLDAFGFRWCEAPGEAEAELATLTQRGLIDMALTTDNDALIFGATCVARCPDDPRRFDNVEIYTEGAVTGCIRLTHADLIFMALIGGGDYDEGIQGCGIKIAHRLSQYKLGRALWDAFTTMPDQEFTHFLYGWRNNLRHVLETDPDGLLGRKYTKLAGMIPDSFPNPAMLQSYASPLTTFSVGSENPAGSLCPYLIESQQPDLGALATFCDRHFGWEGNAIVTKMRVTVWEGATVRLMCGLPKQPGDHAVFKSVFKFVHRTVMDTTGSKLVVFKLRYHGRQFADAVRAALSLPPSEIISKLDGPEGEELVFLTLPACVVEYALPVDAQCFTEQCTEKMLALDAGHKARERVKARAFMWDAGPESPPVPSGSRVSQST</sequence>
<dbReference type="STRING" id="930991.A0A0D0DF44"/>
<dbReference type="PRINTS" id="PR00853">
    <property type="entry name" value="XPGRADSUPER"/>
</dbReference>
<reference evidence="6" key="2">
    <citation type="submission" date="2015-01" db="EMBL/GenBank/DDBJ databases">
        <title>Evolutionary Origins and Diversification of the Mycorrhizal Mutualists.</title>
        <authorList>
            <consortium name="DOE Joint Genome Institute"/>
            <consortium name="Mycorrhizal Genomics Consortium"/>
            <person name="Kohler A."/>
            <person name="Kuo A."/>
            <person name="Nagy L.G."/>
            <person name="Floudas D."/>
            <person name="Copeland A."/>
            <person name="Barry K.W."/>
            <person name="Cichocki N."/>
            <person name="Veneault-Fourrey C."/>
            <person name="LaButti K."/>
            <person name="Lindquist E.A."/>
            <person name="Lipzen A."/>
            <person name="Lundell T."/>
            <person name="Morin E."/>
            <person name="Murat C."/>
            <person name="Riley R."/>
            <person name="Ohm R."/>
            <person name="Sun H."/>
            <person name="Tunlid A."/>
            <person name="Henrissat B."/>
            <person name="Grigoriev I.V."/>
            <person name="Hibbett D.S."/>
            <person name="Martin F."/>
        </authorList>
    </citation>
    <scope>NUCLEOTIDE SEQUENCE [LARGE SCALE GENOMIC DNA]</scope>
    <source>
        <strain evidence="6">Ve08.2h10</strain>
    </source>
</reference>
<gene>
    <name evidence="5" type="ORF">PAXRUDRAFT_835413</name>
</gene>
<evidence type="ECO:0000256" key="1">
    <source>
        <dbReference type="ARBA" id="ARBA00022722"/>
    </source>
</evidence>
<name>A0A0D0DF44_9AGAM</name>
<proteinExistence type="predicted"/>
<dbReference type="PANTHER" id="PTHR11081:SF75">
    <property type="entry name" value="ENDONUCLEASE, PUTATIVE (AFU_ORTHOLOGUE AFUA_3G13260)-RELATED"/>
    <property type="match status" value="1"/>
</dbReference>
<dbReference type="InParanoid" id="A0A0D0DF44"/>
<dbReference type="InterPro" id="IPR006086">
    <property type="entry name" value="XPG-I_dom"/>
</dbReference>
<dbReference type="InterPro" id="IPR036279">
    <property type="entry name" value="5-3_exonuclease_C_sf"/>
</dbReference>
<dbReference type="Pfam" id="PF00867">
    <property type="entry name" value="XPG_I"/>
    <property type="match status" value="1"/>
</dbReference>
<dbReference type="AlphaFoldDB" id="A0A0D0DF44"/>
<evidence type="ECO:0008006" key="7">
    <source>
        <dbReference type="Google" id="ProtNLM"/>
    </source>
</evidence>
<dbReference type="SMART" id="SM00484">
    <property type="entry name" value="XPGI"/>
    <property type="match status" value="1"/>
</dbReference>
<dbReference type="SUPFAM" id="SSF47807">
    <property type="entry name" value="5' to 3' exonuclease, C-terminal subdomain"/>
    <property type="match status" value="1"/>
</dbReference>